<reference evidence="2 3" key="1">
    <citation type="submission" date="2018-09" db="EMBL/GenBank/DDBJ databases">
        <title>Draft genome of Simplicispira sp. NY-02.</title>
        <authorList>
            <person name="Im W.T."/>
        </authorList>
    </citation>
    <scope>NUCLEOTIDE SEQUENCE [LARGE SCALE GENOMIC DNA]</scope>
    <source>
        <strain evidence="2 3">NY-02</strain>
    </source>
</reference>
<dbReference type="InterPro" id="IPR000905">
    <property type="entry name" value="Gcp-like_dom"/>
</dbReference>
<dbReference type="GO" id="GO:0002949">
    <property type="term" value="P:tRNA threonylcarbamoyladenosine modification"/>
    <property type="evidence" value="ECO:0007669"/>
    <property type="project" value="InterPro"/>
</dbReference>
<dbReference type="Gene3D" id="3.30.420.40">
    <property type="match status" value="2"/>
</dbReference>
<protein>
    <submittedName>
        <fullName evidence="2">tRNA (Adenosine(37)-N6)-threonylcarbamoyltransferase complex dimerization subunit type 1 TsaB</fullName>
    </submittedName>
</protein>
<dbReference type="Pfam" id="PF00814">
    <property type="entry name" value="TsaD"/>
    <property type="match status" value="1"/>
</dbReference>
<gene>
    <name evidence="2" type="primary">tsaB</name>
    <name evidence="2" type="ORF">D3F03_13135</name>
</gene>
<name>A0A398C4F0_9BURK</name>
<keyword evidence="3" id="KW-1185">Reference proteome</keyword>
<accession>A0A398C4F0</accession>
<sequence>MNLLALDTSTAHLSVAVQHASRVWTYSGAGGAQASTHLIPTVRSLLAQADLSLDALDALVFGRGPGSFTGVRTACSVVQGLAFGARGGLGVAVLPVDTLLAVAEDARERCGCTQVVAVLDARMDEVYSARYEFGEHGWHGSGDFAVCAPEAVQVPEGWTVAGNALNVYGQRLAPHARHVDALPQAQALLRLAPRLLARGLGQPASAALPLYVRDKVAQTTAERAAQREKI</sequence>
<dbReference type="AlphaFoldDB" id="A0A398C4F0"/>
<comment type="caution">
    <text evidence="2">The sequence shown here is derived from an EMBL/GenBank/DDBJ whole genome shotgun (WGS) entry which is preliminary data.</text>
</comment>
<dbReference type="Proteomes" id="UP000266302">
    <property type="component" value="Unassembled WGS sequence"/>
</dbReference>
<dbReference type="CDD" id="cd24032">
    <property type="entry name" value="ASKHA_NBD_TsaB"/>
    <property type="match status" value="1"/>
</dbReference>
<dbReference type="NCBIfam" id="TIGR03725">
    <property type="entry name" value="T6A_YeaZ"/>
    <property type="match status" value="1"/>
</dbReference>
<proteinExistence type="predicted"/>
<organism evidence="2 3">
    <name type="scientific">Simplicispira hankyongi</name>
    <dbReference type="NCBI Taxonomy" id="2315688"/>
    <lineage>
        <taxon>Bacteria</taxon>
        <taxon>Pseudomonadati</taxon>
        <taxon>Pseudomonadota</taxon>
        <taxon>Betaproteobacteria</taxon>
        <taxon>Burkholderiales</taxon>
        <taxon>Comamonadaceae</taxon>
        <taxon>Simplicispira</taxon>
    </lineage>
</organism>
<dbReference type="SUPFAM" id="SSF53067">
    <property type="entry name" value="Actin-like ATPase domain"/>
    <property type="match status" value="2"/>
</dbReference>
<dbReference type="OrthoDB" id="9809995at2"/>
<dbReference type="EMBL" id="QXJC01000005">
    <property type="protein sequence ID" value="RID97812.1"/>
    <property type="molecule type" value="Genomic_DNA"/>
</dbReference>
<evidence type="ECO:0000259" key="1">
    <source>
        <dbReference type="Pfam" id="PF00814"/>
    </source>
</evidence>
<dbReference type="InterPro" id="IPR022496">
    <property type="entry name" value="T6A_TsaB"/>
</dbReference>
<dbReference type="RefSeq" id="WP_119109915.1">
    <property type="nucleotide sequence ID" value="NZ_QXJC01000005.1"/>
</dbReference>
<feature type="domain" description="Gcp-like" evidence="1">
    <location>
        <begin position="35"/>
        <end position="153"/>
    </location>
</feature>
<keyword evidence="2" id="KW-0808">Transferase</keyword>
<evidence type="ECO:0000313" key="2">
    <source>
        <dbReference type="EMBL" id="RID97812.1"/>
    </source>
</evidence>
<dbReference type="GO" id="GO:0016740">
    <property type="term" value="F:transferase activity"/>
    <property type="evidence" value="ECO:0007669"/>
    <property type="project" value="UniProtKB-KW"/>
</dbReference>
<evidence type="ECO:0000313" key="3">
    <source>
        <dbReference type="Proteomes" id="UP000266302"/>
    </source>
</evidence>
<dbReference type="InterPro" id="IPR043129">
    <property type="entry name" value="ATPase_NBD"/>
</dbReference>